<evidence type="ECO:0000259" key="10">
    <source>
        <dbReference type="Pfam" id="PF04734"/>
    </source>
</evidence>
<evidence type="ECO:0000256" key="8">
    <source>
        <dbReference type="SAM" id="MobiDB-lite"/>
    </source>
</evidence>
<dbReference type="InterPro" id="IPR038445">
    <property type="entry name" value="NCDase_C_sf"/>
</dbReference>
<evidence type="ECO:0000313" key="13">
    <source>
        <dbReference type="Proteomes" id="UP000494165"/>
    </source>
</evidence>
<evidence type="ECO:0000256" key="2">
    <source>
        <dbReference type="ARBA" id="ARBA00011891"/>
    </source>
</evidence>
<dbReference type="GO" id="GO:0046514">
    <property type="term" value="P:ceramide catabolic process"/>
    <property type="evidence" value="ECO:0007669"/>
    <property type="project" value="InterPro"/>
</dbReference>
<comment type="similarity">
    <text evidence="1 7">Belongs to the neutral ceramidase family.</text>
</comment>
<feature type="binding site" evidence="6">
    <location>
        <position position="234"/>
    </location>
    <ligand>
        <name>Zn(2+)</name>
        <dbReference type="ChEBI" id="CHEBI:29105"/>
    </ligand>
</feature>
<dbReference type="GO" id="GO:0042759">
    <property type="term" value="P:long-chain fatty acid biosynthetic process"/>
    <property type="evidence" value="ECO:0007669"/>
    <property type="project" value="TreeGrafter"/>
</dbReference>
<dbReference type="Gene3D" id="2.60.40.2300">
    <property type="entry name" value="Neutral/alkaline non-lysosomal ceramidase, C-terminal domain"/>
    <property type="match status" value="1"/>
</dbReference>
<dbReference type="InterPro" id="IPR031331">
    <property type="entry name" value="NEUT/ALK_ceramidase_C"/>
</dbReference>
<dbReference type="GO" id="GO:0046872">
    <property type="term" value="F:metal ion binding"/>
    <property type="evidence" value="ECO:0007669"/>
    <property type="project" value="UniProtKB-KW"/>
</dbReference>
<accession>A0A8S1CG30</accession>
<feature type="chain" id="PRO_5035883129" description="Neutral ceramidase" evidence="9">
    <location>
        <begin position="30"/>
        <end position="728"/>
    </location>
</feature>
<keyword evidence="9" id="KW-0732">Signal</keyword>
<dbReference type="InterPro" id="IPR006823">
    <property type="entry name" value="Ceramidase_alk"/>
</dbReference>
<dbReference type="GO" id="GO:0017040">
    <property type="term" value="F:N-acylsphingosine amidohydrolase activity"/>
    <property type="evidence" value="ECO:0007669"/>
    <property type="project" value="UniProtKB-UniRule"/>
</dbReference>
<name>A0A8S1CG30_9INSE</name>
<dbReference type="AlphaFoldDB" id="A0A8S1CG30"/>
<feature type="binding site" evidence="6">
    <location>
        <position position="475"/>
    </location>
    <ligand>
        <name>Zn(2+)</name>
        <dbReference type="ChEBI" id="CHEBI:29105"/>
    </ligand>
</feature>
<dbReference type="OrthoDB" id="191371at2759"/>
<dbReference type="PANTHER" id="PTHR12670">
    <property type="entry name" value="CERAMIDASE"/>
    <property type="match status" value="1"/>
</dbReference>
<feature type="active site" description="Nucleophile" evidence="5">
    <location>
        <position position="285"/>
    </location>
</feature>
<dbReference type="EMBL" id="CADEPI010000030">
    <property type="protein sequence ID" value="CAB3367286.1"/>
    <property type="molecule type" value="Genomic_DNA"/>
</dbReference>
<dbReference type="Pfam" id="PF04734">
    <property type="entry name" value="Ceramidase_alk"/>
    <property type="match status" value="1"/>
</dbReference>
<dbReference type="GO" id="GO:0016020">
    <property type="term" value="C:membrane"/>
    <property type="evidence" value="ECO:0007669"/>
    <property type="project" value="GOC"/>
</dbReference>
<feature type="region of interest" description="Disordered" evidence="8">
    <location>
        <begin position="709"/>
        <end position="728"/>
    </location>
</feature>
<evidence type="ECO:0000256" key="3">
    <source>
        <dbReference type="ARBA" id="ARBA00019235"/>
    </source>
</evidence>
<keyword evidence="13" id="KW-1185">Reference proteome</keyword>
<comment type="cofactor">
    <cofactor evidence="6">
        <name>Zn(2+)</name>
        <dbReference type="ChEBI" id="CHEBI:29105"/>
    </cofactor>
    <text evidence="6">Binds 1 zinc ion per subunit.</text>
</comment>
<sequence>MYKAMKSSAFRPAAAVILAALAANLVASAAEQQTYNVGVGIADCTGPAGEITFMGYARLEQKGAGIHLRQFSRAFVFDDGQSRILFLSVDVAMVSYGVRKEVLDQLKKKYGSLYNEQNVIISATHTHSAPGGFNQYMFYDISVLGFMPQTFDGLAAGIVRSVDRAHADVSPCNLSWSQGELLDANINRSPTAYLQNPAEERAKYKHDVDKEMTQLKITRADGTPVGVINWFAVHPTSMNNTNTLVSSDNVGYASVLFEKKMNEGSLIGKGKFVAAFASTNLGDVSPNTKGAHCIDNGEECDLHTSTCDGANVLCVASGPGEDIFDSTRIIAEKLFSKAWELFVSSEQSAVSGNIKSVHQYVDMTKQNFTFYDNNTMQNVNVQGCKPAMGYSFAAGTTDGAGAFSFSQGMTSPNELWNAVRDFIVTPSDAERKCQKPKPILFPTGEMKFPYEWQPKIVSTSCALIGNFVIVPVPGEFTTMAGRRLRQTVRDTLDQFSTSSIGPVVIAGLANTYSSYIVTPEEYELQRYEAASTIYGQHTLTIYQRQYKKLCIALMTSTKLRPGRSPTDFREKTITLLPPVIFDTSPWNRSYGTVVKQPKGVVAIGEKVTASFIAGHPRNHLLQEESFMTVERRVQRENSTAWTIVATDADWETKFHWYRTSFLKGMSEARTEWVVPANTEPGVYRLSHKGNAKLIFGGLVSYRGHSKPFQVESSPKESVGNRNRRLYFQ</sequence>
<feature type="binding site" evidence="6">
    <location>
        <position position="125"/>
    </location>
    <ligand>
        <name>Zn(2+)</name>
        <dbReference type="ChEBI" id="CHEBI:29105"/>
    </ligand>
</feature>
<evidence type="ECO:0000259" key="11">
    <source>
        <dbReference type="Pfam" id="PF17048"/>
    </source>
</evidence>
<evidence type="ECO:0000256" key="1">
    <source>
        <dbReference type="ARBA" id="ARBA00009835"/>
    </source>
</evidence>
<evidence type="ECO:0000256" key="6">
    <source>
        <dbReference type="PIRSR" id="PIRSR606823-2"/>
    </source>
</evidence>
<keyword evidence="7" id="KW-0443">Lipid metabolism</keyword>
<proteinExistence type="inferred from homology"/>
<evidence type="ECO:0000313" key="12">
    <source>
        <dbReference type="EMBL" id="CAB3367286.1"/>
    </source>
</evidence>
<comment type="caution">
    <text evidence="12">The sequence shown here is derived from an EMBL/GenBank/DDBJ whole genome shotgun (WGS) entry which is preliminary data.</text>
</comment>
<protein>
    <recommendedName>
        <fullName evidence="3 7">Neutral ceramidase</fullName>
        <ecNumber evidence="2 7">3.5.1.23</ecNumber>
    </recommendedName>
</protein>
<organism evidence="12 13">
    <name type="scientific">Cloeon dipterum</name>
    <dbReference type="NCBI Taxonomy" id="197152"/>
    <lineage>
        <taxon>Eukaryota</taxon>
        <taxon>Metazoa</taxon>
        <taxon>Ecdysozoa</taxon>
        <taxon>Arthropoda</taxon>
        <taxon>Hexapoda</taxon>
        <taxon>Insecta</taxon>
        <taxon>Pterygota</taxon>
        <taxon>Palaeoptera</taxon>
        <taxon>Ephemeroptera</taxon>
        <taxon>Pisciforma</taxon>
        <taxon>Baetidae</taxon>
        <taxon>Cloeon</taxon>
    </lineage>
</organism>
<feature type="domain" description="Neutral/alkaline non-lysosomal ceramidase N-terminal" evidence="10">
    <location>
        <begin position="35"/>
        <end position="543"/>
    </location>
</feature>
<gene>
    <name evidence="12" type="ORF">CLODIP_2_CD00319</name>
</gene>
<feature type="signal peptide" evidence="9">
    <location>
        <begin position="1"/>
        <end position="29"/>
    </location>
</feature>
<dbReference type="PANTHER" id="PTHR12670:SF1">
    <property type="entry name" value="NEUTRAL CERAMIDASE"/>
    <property type="match status" value="1"/>
</dbReference>
<evidence type="ECO:0000256" key="9">
    <source>
        <dbReference type="SAM" id="SignalP"/>
    </source>
</evidence>
<dbReference type="GO" id="GO:0046512">
    <property type="term" value="P:sphingosine biosynthetic process"/>
    <property type="evidence" value="ECO:0007669"/>
    <property type="project" value="TreeGrafter"/>
</dbReference>
<dbReference type="Proteomes" id="UP000494165">
    <property type="component" value="Unassembled WGS sequence"/>
</dbReference>
<evidence type="ECO:0000256" key="5">
    <source>
        <dbReference type="PIRSR" id="PIRSR606823-1"/>
    </source>
</evidence>
<dbReference type="EC" id="3.5.1.23" evidence="2 7"/>
<keyword evidence="7" id="KW-0746">Sphingolipid metabolism</keyword>
<keyword evidence="6" id="KW-0862">Zinc</keyword>
<keyword evidence="4 7" id="KW-0378">Hydrolase</keyword>
<dbReference type="Pfam" id="PF17048">
    <property type="entry name" value="Ceramidse_alk_C"/>
    <property type="match status" value="1"/>
</dbReference>
<evidence type="ECO:0000256" key="7">
    <source>
        <dbReference type="RuleBase" id="RU366019"/>
    </source>
</evidence>
<evidence type="ECO:0000256" key="4">
    <source>
        <dbReference type="ARBA" id="ARBA00022801"/>
    </source>
</evidence>
<feature type="domain" description="Neutral/alkaline non-lysosomal ceramidase C-terminal" evidence="11">
    <location>
        <begin position="547"/>
        <end position="710"/>
    </location>
</feature>
<dbReference type="GO" id="GO:0005576">
    <property type="term" value="C:extracellular region"/>
    <property type="evidence" value="ECO:0007669"/>
    <property type="project" value="TreeGrafter"/>
</dbReference>
<dbReference type="InterPro" id="IPR031329">
    <property type="entry name" value="NEUT/ALK_ceramidase_N"/>
</dbReference>
<feature type="binding site" evidence="6">
    <location>
        <position position="515"/>
    </location>
    <ligand>
        <name>Zn(2+)</name>
        <dbReference type="ChEBI" id="CHEBI:29105"/>
    </ligand>
</feature>
<reference evidence="12 13" key="1">
    <citation type="submission" date="2020-04" db="EMBL/GenBank/DDBJ databases">
        <authorList>
            <person name="Alioto T."/>
            <person name="Alioto T."/>
            <person name="Gomez Garrido J."/>
        </authorList>
    </citation>
    <scope>NUCLEOTIDE SEQUENCE [LARGE SCALE GENOMIC DNA]</scope>
</reference>
<keyword evidence="6" id="KW-0479">Metal-binding</keyword>
<comment type="catalytic activity">
    <reaction evidence="7">
        <text>an N-acylsphing-4-enine + H2O = sphing-4-enine + a fatty acid</text>
        <dbReference type="Rhea" id="RHEA:20856"/>
        <dbReference type="ChEBI" id="CHEBI:15377"/>
        <dbReference type="ChEBI" id="CHEBI:28868"/>
        <dbReference type="ChEBI" id="CHEBI:52639"/>
        <dbReference type="ChEBI" id="CHEBI:57756"/>
        <dbReference type="EC" id="3.5.1.23"/>
    </reaction>
</comment>